<dbReference type="InterPro" id="IPR006675">
    <property type="entry name" value="HDIG_dom"/>
</dbReference>
<protein>
    <submittedName>
        <fullName evidence="3">HDIG domain-containing protein</fullName>
    </submittedName>
</protein>
<dbReference type="SMART" id="SM00471">
    <property type="entry name" value="HDc"/>
    <property type="match status" value="1"/>
</dbReference>
<gene>
    <name evidence="3" type="ORF">SAMN02746089_02603</name>
</gene>
<evidence type="ECO:0000313" key="3">
    <source>
        <dbReference type="EMBL" id="SHF81857.1"/>
    </source>
</evidence>
<dbReference type="SUPFAM" id="SSF109604">
    <property type="entry name" value="HD-domain/PDEase-like"/>
    <property type="match status" value="1"/>
</dbReference>
<dbReference type="NCBIfam" id="TIGR00277">
    <property type="entry name" value="HDIG"/>
    <property type="match status" value="1"/>
</dbReference>
<dbReference type="Gene3D" id="1.10.3210.10">
    <property type="entry name" value="Hypothetical protein af1432"/>
    <property type="match status" value="1"/>
</dbReference>
<evidence type="ECO:0000313" key="4">
    <source>
        <dbReference type="Proteomes" id="UP000184088"/>
    </source>
</evidence>
<dbReference type="RefSeq" id="WP_073346285.1">
    <property type="nucleotide sequence ID" value="NZ_FQVH01000048.1"/>
</dbReference>
<dbReference type="PANTHER" id="PTHR43155">
    <property type="entry name" value="CYCLIC DI-GMP PHOSPHODIESTERASE PA4108-RELATED"/>
    <property type="match status" value="1"/>
</dbReference>
<dbReference type="InterPro" id="IPR006674">
    <property type="entry name" value="HD_domain"/>
</dbReference>
<dbReference type="Pfam" id="PF13487">
    <property type="entry name" value="HD_5"/>
    <property type="match status" value="1"/>
</dbReference>
<accession>A0A1M5ERQ1</accession>
<organism evidence="3 4">
    <name type="scientific">Caldanaerobius fijiensis DSM 17918</name>
    <dbReference type="NCBI Taxonomy" id="1121256"/>
    <lineage>
        <taxon>Bacteria</taxon>
        <taxon>Bacillati</taxon>
        <taxon>Bacillota</taxon>
        <taxon>Clostridia</taxon>
        <taxon>Thermoanaerobacterales</taxon>
        <taxon>Thermoanaerobacteraceae</taxon>
        <taxon>Caldanaerobius</taxon>
    </lineage>
</organism>
<feature type="domain" description="HD" evidence="1">
    <location>
        <begin position="20"/>
        <end position="142"/>
    </location>
</feature>
<feature type="domain" description="HD-GYP" evidence="2">
    <location>
        <begin position="1"/>
        <end position="191"/>
    </location>
</feature>
<evidence type="ECO:0000259" key="2">
    <source>
        <dbReference type="PROSITE" id="PS51832"/>
    </source>
</evidence>
<dbReference type="InterPro" id="IPR003607">
    <property type="entry name" value="HD/PDEase_dom"/>
</dbReference>
<dbReference type="PANTHER" id="PTHR43155:SF2">
    <property type="entry name" value="CYCLIC DI-GMP PHOSPHODIESTERASE PA4108"/>
    <property type="match status" value="1"/>
</dbReference>
<name>A0A1M5ERQ1_9THEO</name>
<dbReference type="STRING" id="1121256.SAMN02746089_02603"/>
<dbReference type="InterPro" id="IPR037522">
    <property type="entry name" value="HD_GYP_dom"/>
</dbReference>
<dbReference type="EMBL" id="FQVH01000048">
    <property type="protein sequence ID" value="SHF81857.1"/>
    <property type="molecule type" value="Genomic_DNA"/>
</dbReference>
<dbReference type="PROSITE" id="PS51832">
    <property type="entry name" value="HD_GYP"/>
    <property type="match status" value="1"/>
</dbReference>
<dbReference type="PROSITE" id="PS51831">
    <property type="entry name" value="HD"/>
    <property type="match status" value="1"/>
</dbReference>
<evidence type="ECO:0000259" key="1">
    <source>
        <dbReference type="PROSITE" id="PS51831"/>
    </source>
</evidence>
<reference evidence="3 4" key="1">
    <citation type="submission" date="2016-11" db="EMBL/GenBank/DDBJ databases">
        <authorList>
            <person name="Jaros S."/>
            <person name="Januszkiewicz K."/>
            <person name="Wedrychowicz H."/>
        </authorList>
    </citation>
    <scope>NUCLEOTIDE SEQUENCE [LARGE SCALE GENOMIC DNA]</scope>
    <source>
        <strain evidence="3 4">DSM 17918</strain>
    </source>
</reference>
<keyword evidence="4" id="KW-1185">Reference proteome</keyword>
<dbReference type="AlphaFoldDB" id="A0A1M5ERQ1"/>
<dbReference type="Proteomes" id="UP000184088">
    <property type="component" value="Unassembled WGS sequence"/>
</dbReference>
<dbReference type="CDD" id="cd00077">
    <property type="entry name" value="HDc"/>
    <property type="match status" value="1"/>
</dbReference>
<sequence length="191" mass="21968">MISDLIHALFYVLLARDRPTAIHCRNVSKYAMTIGSVLGLDSKDMKELYVAALLHDCGKVGLPDKLLKTSRKYTRWEKQMVQQHVVIGKNLLMSLGFSKEIIYSVYYHHERYDGMGYTEGLKGEKIPLFSRIIAIADTFDALISKRPYRNPLSIQQALNILKEAKGQFDPKLLDCFLKYMDKSYVDIKEDI</sequence>
<dbReference type="OrthoDB" id="10822at2"/>
<proteinExistence type="predicted"/>